<evidence type="ECO:0000313" key="3">
    <source>
        <dbReference type="Proteomes" id="UP000059680"/>
    </source>
</evidence>
<dbReference type="Proteomes" id="UP000059680">
    <property type="component" value="Chromosome 1"/>
</dbReference>
<gene>
    <name evidence="2" type="ordered locus">Os01g0931100</name>
    <name evidence="2" type="ORF">OSNPB_010931100</name>
</gene>
<feature type="non-terminal residue" evidence="2">
    <location>
        <position position="113"/>
    </location>
</feature>
<feature type="compositionally biased region" description="Low complexity" evidence="1">
    <location>
        <begin position="94"/>
        <end position="113"/>
    </location>
</feature>
<protein>
    <submittedName>
        <fullName evidence="2">Os01g0931100 protein</fullName>
    </submittedName>
</protein>
<reference evidence="2 3" key="2">
    <citation type="journal article" date="2013" name="Plant Cell Physiol.">
        <title>Rice Annotation Project Database (RAP-DB): an integrative and interactive database for rice genomics.</title>
        <authorList>
            <person name="Sakai H."/>
            <person name="Lee S.S."/>
            <person name="Tanaka T."/>
            <person name="Numa H."/>
            <person name="Kim J."/>
            <person name="Kawahara Y."/>
            <person name="Wakimoto H."/>
            <person name="Yang C.C."/>
            <person name="Iwamoto M."/>
            <person name="Abe T."/>
            <person name="Yamada Y."/>
            <person name="Muto A."/>
            <person name="Inokuchi H."/>
            <person name="Ikemura T."/>
            <person name="Matsumoto T."/>
            <person name="Sasaki T."/>
            <person name="Itoh T."/>
        </authorList>
    </citation>
    <scope>NUCLEOTIDE SEQUENCE [LARGE SCALE GENOMIC DNA]</scope>
    <source>
        <strain evidence="3">cv. Nipponbare</strain>
    </source>
</reference>
<reference evidence="2 3" key="3">
    <citation type="journal article" date="2013" name="Rice">
        <title>Improvement of the Oryza sativa Nipponbare reference genome using next generation sequence and optical map data.</title>
        <authorList>
            <person name="Kawahara Y."/>
            <person name="de la Bastide M."/>
            <person name="Hamilton J.P."/>
            <person name="Kanamori H."/>
            <person name="McCombie W.R."/>
            <person name="Ouyang S."/>
            <person name="Schwartz D.C."/>
            <person name="Tanaka T."/>
            <person name="Wu J."/>
            <person name="Zhou S."/>
            <person name="Childs K.L."/>
            <person name="Davidson R.M."/>
            <person name="Lin H."/>
            <person name="Quesada-Ocampo L."/>
            <person name="Vaillancourt B."/>
            <person name="Sakai H."/>
            <person name="Lee S.S."/>
            <person name="Kim J."/>
            <person name="Numa H."/>
            <person name="Itoh T."/>
            <person name="Buell C.R."/>
            <person name="Matsumoto T."/>
        </authorList>
    </citation>
    <scope>NUCLEOTIDE SEQUENCE [LARGE SCALE GENOMIC DNA]</scope>
    <source>
        <strain evidence="3">cv. Nipponbare</strain>
    </source>
</reference>
<feature type="region of interest" description="Disordered" evidence="1">
    <location>
        <begin position="71"/>
        <end position="113"/>
    </location>
</feature>
<accession>A0A0P0VCD4</accession>
<dbReference type="AlphaFoldDB" id="A0A0P0VCD4"/>
<reference evidence="3" key="1">
    <citation type="journal article" date="2005" name="Nature">
        <title>The map-based sequence of the rice genome.</title>
        <authorList>
            <consortium name="International rice genome sequencing project (IRGSP)"/>
            <person name="Matsumoto T."/>
            <person name="Wu J."/>
            <person name="Kanamori H."/>
            <person name="Katayose Y."/>
            <person name="Fujisawa M."/>
            <person name="Namiki N."/>
            <person name="Mizuno H."/>
            <person name="Yamamoto K."/>
            <person name="Antonio B.A."/>
            <person name="Baba T."/>
            <person name="Sakata K."/>
            <person name="Nagamura Y."/>
            <person name="Aoki H."/>
            <person name="Arikawa K."/>
            <person name="Arita K."/>
            <person name="Bito T."/>
            <person name="Chiden Y."/>
            <person name="Fujitsuka N."/>
            <person name="Fukunaka R."/>
            <person name="Hamada M."/>
            <person name="Harada C."/>
            <person name="Hayashi A."/>
            <person name="Hijishita S."/>
            <person name="Honda M."/>
            <person name="Hosokawa S."/>
            <person name="Ichikawa Y."/>
            <person name="Idonuma A."/>
            <person name="Iijima M."/>
            <person name="Ikeda M."/>
            <person name="Ikeno M."/>
            <person name="Ito K."/>
            <person name="Ito S."/>
            <person name="Ito T."/>
            <person name="Ito Y."/>
            <person name="Ito Y."/>
            <person name="Iwabuchi A."/>
            <person name="Kamiya K."/>
            <person name="Karasawa W."/>
            <person name="Kurita K."/>
            <person name="Katagiri S."/>
            <person name="Kikuta A."/>
            <person name="Kobayashi H."/>
            <person name="Kobayashi N."/>
            <person name="Machita K."/>
            <person name="Maehara T."/>
            <person name="Masukawa M."/>
            <person name="Mizubayashi T."/>
            <person name="Mukai Y."/>
            <person name="Nagasaki H."/>
            <person name="Nagata Y."/>
            <person name="Naito S."/>
            <person name="Nakashima M."/>
            <person name="Nakama Y."/>
            <person name="Nakamichi Y."/>
            <person name="Nakamura M."/>
            <person name="Meguro A."/>
            <person name="Negishi M."/>
            <person name="Ohta I."/>
            <person name="Ohta T."/>
            <person name="Okamoto M."/>
            <person name="Ono N."/>
            <person name="Saji S."/>
            <person name="Sakaguchi M."/>
            <person name="Sakai K."/>
            <person name="Shibata M."/>
            <person name="Shimokawa T."/>
            <person name="Song J."/>
            <person name="Takazaki Y."/>
            <person name="Terasawa K."/>
            <person name="Tsugane M."/>
            <person name="Tsuji K."/>
            <person name="Ueda S."/>
            <person name="Waki K."/>
            <person name="Yamagata H."/>
            <person name="Yamamoto M."/>
            <person name="Yamamoto S."/>
            <person name="Yamane H."/>
            <person name="Yoshiki S."/>
            <person name="Yoshihara R."/>
            <person name="Yukawa K."/>
            <person name="Zhong H."/>
            <person name="Yano M."/>
            <person name="Yuan Q."/>
            <person name="Ouyang S."/>
            <person name="Liu J."/>
            <person name="Jones K.M."/>
            <person name="Gansberger K."/>
            <person name="Moffat K."/>
            <person name="Hill J."/>
            <person name="Bera J."/>
            <person name="Fadrosh D."/>
            <person name="Jin S."/>
            <person name="Johri S."/>
            <person name="Kim M."/>
            <person name="Overton L."/>
            <person name="Reardon M."/>
            <person name="Tsitrin T."/>
            <person name="Vuong H."/>
            <person name="Weaver B."/>
            <person name="Ciecko A."/>
            <person name="Tallon L."/>
            <person name="Jackson J."/>
            <person name="Pai G."/>
            <person name="Aken S.V."/>
            <person name="Utterback T."/>
            <person name="Reidmuller S."/>
            <person name="Feldblyum T."/>
            <person name="Hsiao J."/>
            <person name="Zismann V."/>
            <person name="Iobst S."/>
            <person name="de Vazeille A.R."/>
            <person name="Buell C.R."/>
            <person name="Ying K."/>
            <person name="Li Y."/>
            <person name="Lu T."/>
            <person name="Huang Y."/>
            <person name="Zhao Q."/>
            <person name="Feng Q."/>
            <person name="Zhang L."/>
            <person name="Zhu J."/>
            <person name="Weng Q."/>
            <person name="Mu J."/>
            <person name="Lu Y."/>
            <person name="Fan D."/>
            <person name="Liu Y."/>
            <person name="Guan J."/>
            <person name="Zhang Y."/>
            <person name="Yu S."/>
            <person name="Liu X."/>
            <person name="Zhang Y."/>
            <person name="Hong G."/>
            <person name="Han B."/>
            <person name="Choisne N."/>
            <person name="Demange N."/>
            <person name="Orjeda G."/>
            <person name="Samain S."/>
            <person name="Cattolico L."/>
            <person name="Pelletier E."/>
            <person name="Couloux A."/>
            <person name="Segurens B."/>
            <person name="Wincker P."/>
            <person name="D'Hont A."/>
            <person name="Scarpelli C."/>
            <person name="Weissenbach J."/>
            <person name="Salanoubat M."/>
            <person name="Quetier F."/>
            <person name="Yu Y."/>
            <person name="Kim H.R."/>
            <person name="Rambo T."/>
            <person name="Currie J."/>
            <person name="Collura K."/>
            <person name="Luo M."/>
            <person name="Yang T."/>
            <person name="Ammiraju J.S.S."/>
            <person name="Engler F."/>
            <person name="Soderlund C."/>
            <person name="Wing R.A."/>
            <person name="Palmer L.E."/>
            <person name="de la Bastide M."/>
            <person name="Spiegel L."/>
            <person name="Nascimento L."/>
            <person name="Zutavern T."/>
            <person name="O'Shaughnessy A."/>
            <person name="Dike S."/>
            <person name="Dedhia N."/>
            <person name="Preston R."/>
            <person name="Balija V."/>
            <person name="McCombie W.R."/>
            <person name="Chow T."/>
            <person name="Chen H."/>
            <person name="Chung M."/>
            <person name="Chen C."/>
            <person name="Shaw J."/>
            <person name="Wu H."/>
            <person name="Hsiao K."/>
            <person name="Chao Y."/>
            <person name="Chu M."/>
            <person name="Cheng C."/>
            <person name="Hour A."/>
            <person name="Lee P."/>
            <person name="Lin S."/>
            <person name="Lin Y."/>
            <person name="Liou J."/>
            <person name="Liu S."/>
            <person name="Hsing Y."/>
            <person name="Raghuvanshi S."/>
            <person name="Mohanty A."/>
            <person name="Bharti A.K."/>
            <person name="Gaur A."/>
            <person name="Gupta V."/>
            <person name="Kumar D."/>
            <person name="Ravi V."/>
            <person name="Vij S."/>
            <person name="Kapur A."/>
            <person name="Khurana P."/>
            <person name="Khurana P."/>
            <person name="Khurana J.P."/>
            <person name="Tyagi A.K."/>
            <person name="Gaikwad K."/>
            <person name="Singh A."/>
            <person name="Dalal V."/>
            <person name="Srivastava S."/>
            <person name="Dixit A."/>
            <person name="Pal A.K."/>
            <person name="Ghazi I.A."/>
            <person name="Yadav M."/>
            <person name="Pandit A."/>
            <person name="Bhargava A."/>
            <person name="Sureshbabu K."/>
            <person name="Batra K."/>
            <person name="Sharma T.R."/>
            <person name="Mohapatra T."/>
            <person name="Singh N.K."/>
            <person name="Messing J."/>
            <person name="Nelson A.B."/>
            <person name="Fuks G."/>
            <person name="Kavchok S."/>
            <person name="Keizer G."/>
            <person name="Linton E."/>
            <person name="Llaca V."/>
            <person name="Song R."/>
            <person name="Tanyolac B."/>
            <person name="Young S."/>
            <person name="Ho-Il K."/>
            <person name="Hahn J.H."/>
            <person name="Sangsakoo G."/>
            <person name="Vanavichit A."/>
            <person name="de Mattos Luiz.A.T."/>
            <person name="Zimmer P.D."/>
            <person name="Malone G."/>
            <person name="Dellagostin O."/>
            <person name="de Oliveira A.C."/>
            <person name="Bevan M."/>
            <person name="Bancroft I."/>
            <person name="Minx P."/>
            <person name="Cordum H."/>
            <person name="Wilson R."/>
            <person name="Cheng Z."/>
            <person name="Jin W."/>
            <person name="Jiang J."/>
            <person name="Leong S.A."/>
            <person name="Iwama H."/>
            <person name="Gojobori T."/>
            <person name="Itoh T."/>
            <person name="Niimura Y."/>
            <person name="Fujii Y."/>
            <person name="Habara T."/>
            <person name="Sakai H."/>
            <person name="Sato Y."/>
            <person name="Wilson G."/>
            <person name="Kumar K."/>
            <person name="McCouch S."/>
            <person name="Juretic N."/>
            <person name="Hoen D."/>
            <person name="Wright S."/>
            <person name="Bruskiewich R."/>
            <person name="Bureau T."/>
            <person name="Miyao A."/>
            <person name="Hirochika H."/>
            <person name="Nishikawa T."/>
            <person name="Kadowaki K."/>
            <person name="Sugiura M."/>
            <person name="Burr B."/>
            <person name="Sasaki T."/>
        </authorList>
    </citation>
    <scope>NUCLEOTIDE SEQUENCE [LARGE SCALE GENOMIC DNA]</scope>
    <source>
        <strain evidence="3">cv. Nipponbare</strain>
    </source>
</reference>
<sequence length="113" mass="12245">LIADRFQFQQSVGISLPDLLFFLSTRGTTRAAFCLRPLLLLCEIVRWGWTAVARASRGGTARWRRRIPTAAAATARGKKVTTTASTSTRRRLRLAGPAGGSRRSTSSVASPSL</sequence>
<feature type="compositionally biased region" description="Low complexity" evidence="1">
    <location>
        <begin position="71"/>
        <end position="87"/>
    </location>
</feature>
<name>A0A0P0VCD4_ORYSJ</name>
<dbReference type="ExpressionAtlas" id="A0A0P0VCD4">
    <property type="expression patterns" value="baseline and differential"/>
</dbReference>
<evidence type="ECO:0000313" key="2">
    <source>
        <dbReference type="EMBL" id="BAS76039.1"/>
    </source>
</evidence>
<proteinExistence type="predicted"/>
<organism evidence="2 3">
    <name type="scientific">Oryza sativa subsp. japonica</name>
    <name type="common">Rice</name>
    <dbReference type="NCBI Taxonomy" id="39947"/>
    <lineage>
        <taxon>Eukaryota</taxon>
        <taxon>Viridiplantae</taxon>
        <taxon>Streptophyta</taxon>
        <taxon>Embryophyta</taxon>
        <taxon>Tracheophyta</taxon>
        <taxon>Spermatophyta</taxon>
        <taxon>Magnoliopsida</taxon>
        <taxon>Liliopsida</taxon>
        <taxon>Poales</taxon>
        <taxon>Poaceae</taxon>
        <taxon>BOP clade</taxon>
        <taxon>Oryzoideae</taxon>
        <taxon>Oryzeae</taxon>
        <taxon>Oryzinae</taxon>
        <taxon>Oryza</taxon>
        <taxon>Oryza sativa</taxon>
    </lineage>
</organism>
<dbReference type="EMBL" id="AP014957">
    <property type="protein sequence ID" value="BAS76039.1"/>
    <property type="molecule type" value="Genomic_DNA"/>
</dbReference>
<evidence type="ECO:0000256" key="1">
    <source>
        <dbReference type="SAM" id="MobiDB-lite"/>
    </source>
</evidence>
<keyword evidence="3" id="KW-1185">Reference proteome</keyword>